<dbReference type="SUPFAM" id="SSF51621">
    <property type="entry name" value="Phosphoenolpyruvate/pyruvate domain"/>
    <property type="match status" value="1"/>
</dbReference>
<dbReference type="EC" id="4.1.3.6" evidence="7"/>
<dbReference type="AlphaFoldDB" id="A0A8A0RNP4"/>
<dbReference type="EMBL" id="CP059066">
    <property type="protein sequence ID" value="QSQ09210.1"/>
    <property type="molecule type" value="Genomic_DNA"/>
</dbReference>
<feature type="binding site" evidence="5">
    <location>
        <position position="157"/>
    </location>
    <ligand>
        <name>Mg(2+)</name>
        <dbReference type="ChEBI" id="CHEBI:18420"/>
    </ligand>
</feature>
<dbReference type="InterPro" id="IPR015813">
    <property type="entry name" value="Pyrv/PenolPyrv_kinase-like_dom"/>
</dbReference>
<dbReference type="PANTHER" id="PTHR32308:SF0">
    <property type="entry name" value="HPCH_HPAI ALDOLASE_CITRATE LYASE DOMAIN-CONTAINING PROTEIN"/>
    <property type="match status" value="1"/>
</dbReference>
<feature type="domain" description="HpcH/HpaI aldolase/citrate lyase" evidence="6">
    <location>
        <begin position="6"/>
        <end position="225"/>
    </location>
</feature>
<dbReference type="Gene3D" id="3.20.20.60">
    <property type="entry name" value="Phosphoenolpyruvate-binding domains"/>
    <property type="match status" value="1"/>
</dbReference>
<keyword evidence="7" id="KW-0456">Lyase</keyword>
<sequence length="294" mass="31939">MKGIRRSLLFVPGNSPGMILNGCIFGADSVVFDLEDAVSTGEKDAARILVRNALKTLDYGNTERIVRINSLKTPYWMDDLNMIIPAGPDVIMPPKVQGDEDIHRIESYISGIEKDRGIPAGRIKLIPLIESALGVEKAFEIAVASKRITGIFLGGEDLTADIGAKRTKKGDEIFYSRSRIVIAAKAAGVSAIDTPYTDVNDEEGLIQDAVLARGMGFNGKAVISPRHVEHVNRVFTPTEEEIEYARRVLEATARGEKEGKGAVSLDGKMIDAPIVARAKQILEIAETLKGGRLR</sequence>
<dbReference type="InterPro" id="IPR040442">
    <property type="entry name" value="Pyrv_kinase-like_dom_sf"/>
</dbReference>
<dbReference type="KEGG" id="kme:H0A61_01569"/>
<dbReference type="Proteomes" id="UP000662904">
    <property type="component" value="Chromosome"/>
</dbReference>
<dbReference type="InterPro" id="IPR011206">
    <property type="entry name" value="Citrate_lyase_beta/mcl1/mcl2"/>
</dbReference>
<evidence type="ECO:0000313" key="8">
    <source>
        <dbReference type="Proteomes" id="UP000662904"/>
    </source>
</evidence>
<evidence type="ECO:0000256" key="5">
    <source>
        <dbReference type="PIRSR" id="PIRSR015582-2"/>
    </source>
</evidence>
<dbReference type="InterPro" id="IPR005000">
    <property type="entry name" value="Aldolase/citrate-lyase_domain"/>
</dbReference>
<keyword evidence="3 5" id="KW-0460">Magnesium</keyword>
<evidence type="ECO:0000313" key="7">
    <source>
        <dbReference type="EMBL" id="QSQ09210.1"/>
    </source>
</evidence>
<evidence type="ECO:0000256" key="1">
    <source>
        <dbReference type="ARBA" id="ARBA00001946"/>
    </source>
</evidence>
<dbReference type="Pfam" id="PF03328">
    <property type="entry name" value="HpcH_HpaI"/>
    <property type="match status" value="1"/>
</dbReference>
<reference evidence="7" key="1">
    <citation type="submission" date="2020-07" db="EMBL/GenBank/DDBJ databases">
        <title>Koleobacter methoxysyntrophicus gen. nov., sp. nov., a novel anaerobic bacterium isolated from deep subsurface oil field and proposal of Koleobacterales ord. nov. in the phylum Firmicutes.</title>
        <authorList>
            <person name="Sakamoto S."/>
            <person name="Tamaki H."/>
        </authorList>
    </citation>
    <scope>NUCLEOTIDE SEQUENCE</scope>
    <source>
        <strain evidence="7">NRmbB1</strain>
    </source>
</reference>
<organism evidence="7 8">
    <name type="scientific">Koleobacter methoxysyntrophicus</name>
    <dbReference type="NCBI Taxonomy" id="2751313"/>
    <lineage>
        <taxon>Bacteria</taxon>
        <taxon>Bacillati</taxon>
        <taxon>Bacillota</taxon>
        <taxon>Clostridia</taxon>
        <taxon>Koleobacterales</taxon>
        <taxon>Koleobacteraceae</taxon>
        <taxon>Koleobacter</taxon>
    </lineage>
</organism>
<dbReference type="GO" id="GO:0006107">
    <property type="term" value="P:oxaloacetate metabolic process"/>
    <property type="evidence" value="ECO:0007669"/>
    <property type="project" value="TreeGrafter"/>
</dbReference>
<feature type="binding site" evidence="5">
    <location>
        <position position="130"/>
    </location>
    <ligand>
        <name>Mg(2+)</name>
        <dbReference type="ChEBI" id="CHEBI:18420"/>
    </ligand>
</feature>
<evidence type="ECO:0000256" key="3">
    <source>
        <dbReference type="ARBA" id="ARBA00022842"/>
    </source>
</evidence>
<keyword evidence="8" id="KW-1185">Reference proteome</keyword>
<comment type="cofactor">
    <cofactor evidence="1">
        <name>Mg(2+)</name>
        <dbReference type="ChEBI" id="CHEBI:18420"/>
    </cofactor>
</comment>
<dbReference type="GO" id="GO:0000287">
    <property type="term" value="F:magnesium ion binding"/>
    <property type="evidence" value="ECO:0007669"/>
    <property type="project" value="TreeGrafter"/>
</dbReference>
<gene>
    <name evidence="7" type="primary">citE</name>
    <name evidence="7" type="ORF">H0A61_01569</name>
</gene>
<dbReference type="GO" id="GO:0008815">
    <property type="term" value="F:citrate (pro-3S)-lyase activity"/>
    <property type="evidence" value="ECO:0007669"/>
    <property type="project" value="UniProtKB-EC"/>
</dbReference>
<dbReference type="PIRSF" id="PIRSF015582">
    <property type="entry name" value="Cit_lyase_B"/>
    <property type="match status" value="1"/>
</dbReference>
<keyword evidence="2 5" id="KW-0479">Metal-binding</keyword>
<feature type="binding site" evidence="4">
    <location>
        <position position="130"/>
    </location>
    <ligand>
        <name>substrate</name>
    </ligand>
</feature>
<evidence type="ECO:0000256" key="4">
    <source>
        <dbReference type="PIRSR" id="PIRSR015582-1"/>
    </source>
</evidence>
<protein>
    <submittedName>
        <fullName evidence="7">Citrate lyase subunit beta</fullName>
        <ecNumber evidence="7">4.1.3.6</ecNumber>
    </submittedName>
</protein>
<name>A0A8A0RNP4_9FIRM</name>
<evidence type="ECO:0000256" key="2">
    <source>
        <dbReference type="ARBA" id="ARBA00022723"/>
    </source>
</evidence>
<feature type="binding site" evidence="4">
    <location>
        <position position="67"/>
    </location>
    <ligand>
        <name>substrate</name>
    </ligand>
</feature>
<accession>A0A8A0RNP4</accession>
<evidence type="ECO:0000259" key="6">
    <source>
        <dbReference type="Pfam" id="PF03328"/>
    </source>
</evidence>
<dbReference type="PANTHER" id="PTHR32308">
    <property type="entry name" value="LYASE BETA SUBUNIT, PUTATIVE (AFU_ORTHOLOGUE AFUA_4G13030)-RELATED"/>
    <property type="match status" value="1"/>
</dbReference>
<proteinExistence type="predicted"/>